<sequence>MGDSGIDEPAQNFPHPVLAENDFQNLPHSRRNANRLPAVRHNHTRRHNRRNHTRRHNRHNRHHNRPGFPYRRRESRTIVEIKECCENMVNMLRRFDLNISSIKDLLSQQVELMKRPSERLAIRMWEASYAFPTVHIGHRLQSDGGILRSSAFGRQQISNKPGIRQTNNLHTLYSRLFENYYFHPEKTI</sequence>
<organism evidence="2 3">
    <name type="scientific">Glossina austeni</name>
    <name type="common">Savannah tsetse fly</name>
    <dbReference type="NCBI Taxonomy" id="7395"/>
    <lineage>
        <taxon>Eukaryota</taxon>
        <taxon>Metazoa</taxon>
        <taxon>Ecdysozoa</taxon>
        <taxon>Arthropoda</taxon>
        <taxon>Hexapoda</taxon>
        <taxon>Insecta</taxon>
        <taxon>Pterygota</taxon>
        <taxon>Neoptera</taxon>
        <taxon>Endopterygota</taxon>
        <taxon>Diptera</taxon>
        <taxon>Brachycera</taxon>
        <taxon>Muscomorpha</taxon>
        <taxon>Hippoboscoidea</taxon>
        <taxon>Glossinidae</taxon>
        <taxon>Glossina</taxon>
    </lineage>
</organism>
<reference evidence="2" key="1">
    <citation type="submission" date="2020-05" db="UniProtKB">
        <authorList>
            <consortium name="EnsemblMetazoa"/>
        </authorList>
    </citation>
    <scope>IDENTIFICATION</scope>
    <source>
        <strain evidence="2">TTRI</strain>
    </source>
</reference>
<protein>
    <submittedName>
        <fullName evidence="2">Uncharacterized protein</fullName>
    </submittedName>
</protein>
<evidence type="ECO:0000313" key="2">
    <source>
        <dbReference type="EnsemblMetazoa" id="GAUT015885-PA"/>
    </source>
</evidence>
<accession>A0A1A9UUK1</accession>
<feature type="region of interest" description="Disordered" evidence="1">
    <location>
        <begin position="42"/>
        <end position="69"/>
    </location>
</feature>
<evidence type="ECO:0000256" key="1">
    <source>
        <dbReference type="SAM" id="MobiDB-lite"/>
    </source>
</evidence>
<name>A0A1A9UUK1_GLOAU</name>
<keyword evidence="3" id="KW-1185">Reference proteome</keyword>
<dbReference type="VEuPathDB" id="VectorBase:GAUT015885"/>
<proteinExistence type="predicted"/>
<feature type="compositionally biased region" description="Basic residues" evidence="1">
    <location>
        <begin position="42"/>
        <end position="65"/>
    </location>
</feature>
<dbReference type="Proteomes" id="UP000078200">
    <property type="component" value="Unassembled WGS sequence"/>
</dbReference>
<dbReference type="AlphaFoldDB" id="A0A1A9UUK1"/>
<dbReference type="EnsemblMetazoa" id="GAUT015885-RA">
    <property type="protein sequence ID" value="GAUT015885-PA"/>
    <property type="gene ID" value="GAUT015885"/>
</dbReference>
<evidence type="ECO:0000313" key="3">
    <source>
        <dbReference type="Proteomes" id="UP000078200"/>
    </source>
</evidence>